<keyword evidence="5" id="KW-0800">Toxin</keyword>
<comment type="cofactor">
    <cofactor evidence="5">
        <name>Mg(2+)</name>
        <dbReference type="ChEBI" id="CHEBI:18420"/>
    </cofactor>
</comment>
<dbReference type="GO" id="GO:0016787">
    <property type="term" value="F:hydrolase activity"/>
    <property type="evidence" value="ECO:0007669"/>
    <property type="project" value="UniProtKB-KW"/>
</dbReference>
<dbReference type="Pfam" id="PF01850">
    <property type="entry name" value="PIN"/>
    <property type="match status" value="1"/>
</dbReference>
<organism evidence="7 8">
    <name type="scientific">Gemmatirosa kalamazoonensis</name>
    <dbReference type="NCBI Taxonomy" id="861299"/>
    <lineage>
        <taxon>Bacteria</taxon>
        <taxon>Pseudomonadati</taxon>
        <taxon>Gemmatimonadota</taxon>
        <taxon>Gemmatimonadia</taxon>
        <taxon>Gemmatimonadales</taxon>
        <taxon>Gemmatimonadaceae</taxon>
        <taxon>Gemmatirosa</taxon>
    </lineage>
</organism>
<keyword evidence="2 5" id="KW-0540">Nuclease</keyword>
<dbReference type="InParanoid" id="W0RDD9"/>
<evidence type="ECO:0000256" key="4">
    <source>
        <dbReference type="ARBA" id="ARBA00022801"/>
    </source>
</evidence>
<keyword evidence="4 5" id="KW-0378">Hydrolase</keyword>
<feature type="binding site" evidence="5">
    <location>
        <position position="8"/>
    </location>
    <ligand>
        <name>Mg(2+)</name>
        <dbReference type="ChEBI" id="CHEBI:18420"/>
    </ligand>
</feature>
<name>W0RDD9_9BACT</name>
<keyword evidence="1 5" id="KW-1277">Toxin-antitoxin system</keyword>
<dbReference type="InterPro" id="IPR029060">
    <property type="entry name" value="PIN-like_dom_sf"/>
</dbReference>
<dbReference type="GO" id="GO:0004521">
    <property type="term" value="F:RNA endonuclease activity"/>
    <property type="evidence" value="ECO:0007669"/>
    <property type="project" value="InterPro"/>
</dbReference>
<dbReference type="InterPro" id="IPR002716">
    <property type="entry name" value="PIN_dom"/>
</dbReference>
<keyword evidence="8" id="KW-1185">Reference proteome</keyword>
<proteinExistence type="inferred from homology"/>
<comment type="function">
    <text evidence="5">Toxic component of a toxin-antitoxin (TA) system. An RNase.</text>
</comment>
<dbReference type="OrthoDB" id="4724868at2"/>
<evidence type="ECO:0000256" key="2">
    <source>
        <dbReference type="ARBA" id="ARBA00022722"/>
    </source>
</evidence>
<dbReference type="KEGG" id="gba:J421_0788"/>
<dbReference type="STRING" id="861299.J421_0788"/>
<accession>W0RDD9</accession>
<dbReference type="PANTHER" id="PTHR42188:SF1">
    <property type="entry name" value="23S RRNA-SPECIFIC ENDONUCLEASE VAPC20"/>
    <property type="match status" value="1"/>
</dbReference>
<reference evidence="7 8" key="1">
    <citation type="journal article" date="2014" name="Genome Announc.">
        <title>Genome Sequence and Methylome of Soil Bacterium Gemmatirosa kalamazoonensis KBS708T, a Member of the Rarely Cultivated Gemmatimonadetes Phylum.</title>
        <authorList>
            <person name="Debruyn J.M."/>
            <person name="Radosevich M."/>
            <person name="Wommack K.E."/>
            <person name="Polson S.W."/>
            <person name="Hauser L.J."/>
            <person name="Fawaz M.N."/>
            <person name="Korlach J."/>
            <person name="Tsai Y.C."/>
        </authorList>
    </citation>
    <scope>NUCLEOTIDE SEQUENCE [LARGE SCALE GENOMIC DNA]</scope>
    <source>
        <strain evidence="7 8">KBS708</strain>
    </source>
</reference>
<evidence type="ECO:0000256" key="1">
    <source>
        <dbReference type="ARBA" id="ARBA00022649"/>
    </source>
</evidence>
<dbReference type="HOGENOM" id="CLU_136715_1_1_0"/>
<protein>
    <recommendedName>
        <fullName evidence="5">Ribonuclease VapC</fullName>
        <shortName evidence="5">RNase VapC</shortName>
        <ecNumber evidence="5">3.1.-.-</ecNumber>
    </recommendedName>
    <alternativeName>
        <fullName evidence="5">Toxin VapC</fullName>
    </alternativeName>
</protein>
<gene>
    <name evidence="5" type="primary">vapC</name>
    <name evidence="7" type="ORF">J421_0788</name>
</gene>
<dbReference type="PANTHER" id="PTHR42188">
    <property type="entry name" value="23S RRNA-SPECIFIC ENDONUCLEASE VAPC20"/>
    <property type="match status" value="1"/>
</dbReference>
<sequence>MPGELFVDTSAWYPILDQKNPAHDAVVGPYRALLGQRRRLVTTNLVVVESHALLLRREGRRTALAALRGIDRSTDVVVHSTRELEVAARRDWLERYADQDLSLTDAVSFAVMRQRGIEEALTLDHHFAIAGFRVLPA</sequence>
<evidence type="ECO:0000313" key="8">
    <source>
        <dbReference type="Proteomes" id="UP000019151"/>
    </source>
</evidence>
<dbReference type="EC" id="3.1.-.-" evidence="5"/>
<evidence type="ECO:0000259" key="6">
    <source>
        <dbReference type="Pfam" id="PF01850"/>
    </source>
</evidence>
<dbReference type="RefSeq" id="WP_025409870.1">
    <property type="nucleotide sequence ID" value="NZ_CP007128.1"/>
</dbReference>
<evidence type="ECO:0000313" key="7">
    <source>
        <dbReference type="EMBL" id="AHG88325.1"/>
    </source>
</evidence>
<dbReference type="Gene3D" id="3.40.50.1010">
    <property type="entry name" value="5'-nuclease"/>
    <property type="match status" value="1"/>
</dbReference>
<comment type="similarity">
    <text evidence="5">Belongs to the PINc/VapC protein family.</text>
</comment>
<dbReference type="HAMAP" id="MF_00265">
    <property type="entry name" value="VapC_Nob1"/>
    <property type="match status" value="1"/>
</dbReference>
<dbReference type="GO" id="GO:0000287">
    <property type="term" value="F:magnesium ion binding"/>
    <property type="evidence" value="ECO:0007669"/>
    <property type="project" value="UniProtKB-UniRule"/>
</dbReference>
<dbReference type="SUPFAM" id="SSF88723">
    <property type="entry name" value="PIN domain-like"/>
    <property type="match status" value="1"/>
</dbReference>
<dbReference type="GO" id="GO:0016075">
    <property type="term" value="P:rRNA catabolic process"/>
    <property type="evidence" value="ECO:0007669"/>
    <property type="project" value="TreeGrafter"/>
</dbReference>
<feature type="binding site" evidence="5">
    <location>
        <position position="105"/>
    </location>
    <ligand>
        <name>Mg(2+)</name>
        <dbReference type="ChEBI" id="CHEBI:18420"/>
    </ligand>
</feature>
<dbReference type="AlphaFoldDB" id="W0RDD9"/>
<dbReference type="eggNOG" id="COG2402">
    <property type="taxonomic scope" value="Bacteria"/>
</dbReference>
<keyword evidence="5" id="KW-0460">Magnesium</keyword>
<evidence type="ECO:0000256" key="5">
    <source>
        <dbReference type="HAMAP-Rule" id="MF_00265"/>
    </source>
</evidence>
<dbReference type="EMBL" id="CP007128">
    <property type="protein sequence ID" value="AHG88325.1"/>
    <property type="molecule type" value="Genomic_DNA"/>
</dbReference>
<dbReference type="InterPro" id="IPR039018">
    <property type="entry name" value="VapC20-like"/>
</dbReference>
<dbReference type="Proteomes" id="UP000019151">
    <property type="component" value="Chromosome"/>
</dbReference>
<dbReference type="InterPro" id="IPR022907">
    <property type="entry name" value="VapC_family"/>
</dbReference>
<feature type="domain" description="PIN" evidence="6">
    <location>
        <begin position="6"/>
        <end position="129"/>
    </location>
</feature>
<evidence type="ECO:0000256" key="3">
    <source>
        <dbReference type="ARBA" id="ARBA00022723"/>
    </source>
</evidence>
<dbReference type="GO" id="GO:0090729">
    <property type="term" value="F:toxin activity"/>
    <property type="evidence" value="ECO:0007669"/>
    <property type="project" value="UniProtKB-KW"/>
</dbReference>
<keyword evidence="3 5" id="KW-0479">Metal-binding</keyword>